<feature type="domain" description="HD-ZIP protein N-terminal" evidence="1">
    <location>
        <begin position="144"/>
        <end position="175"/>
    </location>
</feature>
<accession>A0ABY9DNL0</accession>
<dbReference type="Pfam" id="PF04618">
    <property type="entry name" value="HD-ZIP_N"/>
    <property type="match status" value="1"/>
</dbReference>
<reference evidence="2 3" key="1">
    <citation type="journal article" date="2023" name="Hortic Res">
        <title>The complete reference genome for grapevine (Vitis vinifera L.) genetics and breeding.</title>
        <authorList>
            <person name="Shi X."/>
            <person name="Cao S."/>
            <person name="Wang X."/>
            <person name="Huang S."/>
            <person name="Wang Y."/>
            <person name="Liu Z."/>
            <person name="Liu W."/>
            <person name="Leng X."/>
            <person name="Peng Y."/>
            <person name="Wang N."/>
            <person name="Wang Y."/>
            <person name="Ma Z."/>
            <person name="Xu X."/>
            <person name="Zhang F."/>
            <person name="Xue H."/>
            <person name="Zhong H."/>
            <person name="Wang Y."/>
            <person name="Zhang K."/>
            <person name="Velt A."/>
            <person name="Avia K."/>
            <person name="Holtgrawe D."/>
            <person name="Grimplet J."/>
            <person name="Matus J.T."/>
            <person name="Ware D."/>
            <person name="Wu X."/>
            <person name="Wang H."/>
            <person name="Liu C."/>
            <person name="Fang Y."/>
            <person name="Rustenholz C."/>
            <person name="Cheng Z."/>
            <person name="Xiao H."/>
            <person name="Zhou Y."/>
        </authorList>
    </citation>
    <scope>NUCLEOTIDE SEQUENCE [LARGE SCALE GENOMIC DNA]</scope>
    <source>
        <strain evidence="3">cv. Pinot noir / PN40024</strain>
        <tissue evidence="2">Leaf</tissue>
    </source>
</reference>
<dbReference type="Proteomes" id="UP001227230">
    <property type="component" value="Chromosome 17"/>
</dbReference>
<evidence type="ECO:0000313" key="2">
    <source>
        <dbReference type="EMBL" id="WKA08634.1"/>
    </source>
</evidence>
<proteinExistence type="predicted"/>
<keyword evidence="3" id="KW-1185">Reference proteome</keyword>
<name>A0ABY9DNL0_VITVI</name>
<evidence type="ECO:0000259" key="1">
    <source>
        <dbReference type="Pfam" id="PF04618"/>
    </source>
</evidence>
<organism evidence="2 3">
    <name type="scientific">Vitis vinifera</name>
    <name type="common">Grape</name>
    <dbReference type="NCBI Taxonomy" id="29760"/>
    <lineage>
        <taxon>Eukaryota</taxon>
        <taxon>Viridiplantae</taxon>
        <taxon>Streptophyta</taxon>
        <taxon>Embryophyta</taxon>
        <taxon>Tracheophyta</taxon>
        <taxon>Spermatophyta</taxon>
        <taxon>Magnoliopsida</taxon>
        <taxon>eudicotyledons</taxon>
        <taxon>Gunneridae</taxon>
        <taxon>Pentapetalae</taxon>
        <taxon>rosids</taxon>
        <taxon>Vitales</taxon>
        <taxon>Vitaceae</taxon>
        <taxon>Viteae</taxon>
        <taxon>Vitis</taxon>
    </lineage>
</organism>
<protein>
    <recommendedName>
        <fullName evidence="1">HD-ZIP protein N-terminal domain-containing protein</fullName>
    </recommendedName>
</protein>
<dbReference type="EMBL" id="CP126664">
    <property type="protein sequence ID" value="WKA08634.1"/>
    <property type="molecule type" value="Genomic_DNA"/>
</dbReference>
<evidence type="ECO:0000313" key="3">
    <source>
        <dbReference type="Proteomes" id="UP001227230"/>
    </source>
</evidence>
<dbReference type="InterPro" id="IPR006712">
    <property type="entry name" value="HD-ZIP_N"/>
</dbReference>
<gene>
    <name evidence="2" type="ORF">VitviT2T_026339</name>
</gene>
<sequence>MPYWGIFRFGGSLWIFAEVTCSRIDDSMLSDLRLIIHFDAIQGHVSVRMRFTDHEGVACLALFGEISSWSCMLIPTYEIHVDTMFPPWSLSGVTQLGLHFATPRCHHAFLPGDALLIYGSDSFRFPWLADNLMPEHSSSDGSERARNVNWFPVAVAAVEDADDGGVLSSPNSTVSFFR</sequence>